<dbReference type="Proteomes" id="UP000523007">
    <property type="component" value="Unassembled WGS sequence"/>
</dbReference>
<organism evidence="2 3">
    <name type="scientific">Lipingzhangella halophila</name>
    <dbReference type="NCBI Taxonomy" id="1783352"/>
    <lineage>
        <taxon>Bacteria</taxon>
        <taxon>Bacillati</taxon>
        <taxon>Actinomycetota</taxon>
        <taxon>Actinomycetes</taxon>
        <taxon>Streptosporangiales</taxon>
        <taxon>Nocardiopsidaceae</taxon>
        <taxon>Lipingzhangella</taxon>
    </lineage>
</organism>
<evidence type="ECO:0000313" key="3">
    <source>
        <dbReference type="Proteomes" id="UP000523007"/>
    </source>
</evidence>
<name>A0A7W7RFV3_9ACTN</name>
<accession>A0A7W7RFV3</accession>
<gene>
    <name evidence="2" type="ORF">F4561_001920</name>
</gene>
<dbReference type="Gene3D" id="1.20.120.450">
    <property type="entry name" value="dinb family like domain"/>
    <property type="match status" value="1"/>
</dbReference>
<dbReference type="InterPro" id="IPR017517">
    <property type="entry name" value="Maleyloyr_isom"/>
</dbReference>
<protein>
    <submittedName>
        <fullName evidence="2">Uncharacterized protein (TIGR03083 family)</fullName>
    </submittedName>
</protein>
<feature type="domain" description="Mycothiol-dependent maleylpyruvate isomerase metal-binding" evidence="1">
    <location>
        <begin position="10"/>
        <end position="158"/>
    </location>
</feature>
<dbReference type="GO" id="GO:0046872">
    <property type="term" value="F:metal ion binding"/>
    <property type="evidence" value="ECO:0007669"/>
    <property type="project" value="InterPro"/>
</dbReference>
<dbReference type="NCBIfam" id="TIGR03083">
    <property type="entry name" value="maleylpyruvate isomerase family mycothiol-dependent enzyme"/>
    <property type="match status" value="1"/>
</dbReference>
<evidence type="ECO:0000259" key="1">
    <source>
        <dbReference type="Pfam" id="PF11716"/>
    </source>
</evidence>
<dbReference type="RefSeq" id="WP_184576785.1">
    <property type="nucleotide sequence ID" value="NZ_JACHJT010000001.1"/>
</dbReference>
<dbReference type="InterPro" id="IPR024344">
    <property type="entry name" value="MDMPI_metal-binding"/>
</dbReference>
<proteinExistence type="predicted"/>
<keyword evidence="3" id="KW-1185">Reference proteome</keyword>
<reference evidence="2 3" key="1">
    <citation type="submission" date="2020-08" db="EMBL/GenBank/DDBJ databases">
        <title>Sequencing the genomes of 1000 actinobacteria strains.</title>
        <authorList>
            <person name="Klenk H.-P."/>
        </authorList>
    </citation>
    <scope>NUCLEOTIDE SEQUENCE [LARGE SCALE GENOMIC DNA]</scope>
    <source>
        <strain evidence="2 3">DSM 102030</strain>
    </source>
</reference>
<comment type="caution">
    <text evidence="2">The sequence shown here is derived from an EMBL/GenBank/DDBJ whole genome shotgun (WGS) entry which is preliminary data.</text>
</comment>
<dbReference type="EMBL" id="JACHJT010000001">
    <property type="protein sequence ID" value="MBB4931100.1"/>
    <property type="molecule type" value="Genomic_DNA"/>
</dbReference>
<dbReference type="InterPro" id="IPR034660">
    <property type="entry name" value="DinB/YfiT-like"/>
</dbReference>
<dbReference type="SUPFAM" id="SSF109854">
    <property type="entry name" value="DinB/YfiT-like putative metalloenzymes"/>
    <property type="match status" value="1"/>
</dbReference>
<dbReference type="AlphaFoldDB" id="A0A7W7RFV3"/>
<dbReference type="Pfam" id="PF11716">
    <property type="entry name" value="MDMPI_N"/>
    <property type="match status" value="1"/>
</dbReference>
<sequence length="227" mass="25094">MNQGRVLDVFRCEAGELSRALTGVYGAEWERPTRCAPWSVRELLGHVRVATAWLPDMLAASPSVAAEVSAAEYYRPDDRYAPEANRDRIDLARAHVAAQPSDAALVDDFTATWEQVDRLCRAEPEDRVVRTRHGDVMLLSEFLLTRVVEVAVHGLDLADALGREPWLTPQAGDAVLGLLLGPNQEAAAQDLDWDHPEFLRKATGRAPVHEADAARLEQLGIRWLTTG</sequence>
<evidence type="ECO:0000313" key="2">
    <source>
        <dbReference type="EMBL" id="MBB4931100.1"/>
    </source>
</evidence>